<keyword evidence="2" id="KW-1185">Reference proteome</keyword>
<dbReference type="RefSeq" id="YP_010796469.1">
    <property type="nucleotide sequence ID" value="NC_076031.1"/>
</dbReference>
<dbReference type="KEGG" id="vg:80533964"/>
<dbReference type="Proteomes" id="UP000501969">
    <property type="component" value="Segment"/>
</dbReference>
<dbReference type="GeneID" id="80533964"/>
<dbReference type="Pfam" id="PF04913">
    <property type="entry name" value="Baculo_Y142"/>
    <property type="match status" value="1"/>
</dbReference>
<reference evidence="1 2" key="1">
    <citation type="submission" date="2018-03" db="EMBL/GenBank/DDBJ databases">
        <title>Complete genome sequence of a second alphabaculovirus from the true armyworm, Mythimna unipuncta.</title>
        <authorList>
            <person name="Harrison R.L."/>
            <person name="Mowery J.D."/>
            <person name="Bauchan G.R."/>
            <person name="Theilmann D.A."/>
            <person name="Erlandson M.A."/>
        </authorList>
    </citation>
    <scope>NUCLEOTIDE SEQUENCE [LARGE SCALE GENOMIC DNA]</scope>
    <source>
        <strain evidence="1 2">KY310</strain>
    </source>
</reference>
<accession>A0A346TPE7</accession>
<name>A0A346TPE7_9ABAC</name>
<dbReference type="EMBL" id="MH124167">
    <property type="protein sequence ID" value="AXU41457.1"/>
    <property type="molecule type" value="Genomic_DNA"/>
</dbReference>
<dbReference type="InterPro" id="IPR006997">
    <property type="entry name" value="Baculo_Y142"/>
</dbReference>
<sequence>MNTNPDSLLSLERNQLKHLFLATYFDLTDTQRLADETKPFIREYILNNFRVINDDTLLKYLDYLHEIRLKHLVTDRSANVFKYIKPQFKFICTREHISILKISRGIYLKPNTTIYATNFFVTDDREFSVVMYKLFTNVFKNNRQFINNELRHAVLSGQDGYVFAPAYIDWSGHQMCEVENMNANRTFPYRLYLIGEQMAQLFIKENILFADEPNKRFLLKNFHKGLPMYKCNFEIINSRNFVTRKPNELFDQIQLELNNQSTYVKFIQRDYIYDADFPDELLELLNDHMTYTSIYKFIRKFIDGNELGNDRTEIVFDRVSIDRYRKMIVRIDDRTIFPMLRYHAPSYIFIRSEFIQIKNVPNAFYAPKERVMGILENNVFFGAKETIDFDFNKLIPYQQSIPPIRVEEDLYLIVKKQKIFLTKWFFANRVPVYLLIRGDYESSSEYKLLRELNPLVQNAVLQLILNIDETKVIETR</sequence>
<evidence type="ECO:0000313" key="1">
    <source>
        <dbReference type="EMBL" id="AXU41457.1"/>
    </source>
</evidence>
<proteinExistence type="predicted"/>
<organism evidence="1 2">
    <name type="scientific">Mythimna unipuncta nucleopolyhedrovirus</name>
    <dbReference type="NCBI Taxonomy" id="447897"/>
    <lineage>
        <taxon>Viruses</taxon>
        <taxon>Viruses incertae sedis</taxon>
        <taxon>Naldaviricetes</taxon>
        <taxon>Lefavirales</taxon>
        <taxon>Baculoviridae</taxon>
        <taxon>Alphabaculovirus</taxon>
    </lineage>
</organism>
<protein>
    <submittedName>
        <fullName evidence="1">P49</fullName>
    </submittedName>
</protein>
<evidence type="ECO:0000313" key="2">
    <source>
        <dbReference type="Proteomes" id="UP000501969"/>
    </source>
</evidence>